<dbReference type="InterPro" id="IPR036515">
    <property type="entry name" value="Transposase_17_sf"/>
</dbReference>
<accession>A0A1M7YLQ7</accession>
<dbReference type="GO" id="GO:0006313">
    <property type="term" value="P:DNA transposition"/>
    <property type="evidence" value="ECO:0007669"/>
    <property type="project" value="InterPro"/>
</dbReference>
<protein>
    <submittedName>
        <fullName evidence="2">Transposase IS200 like</fullName>
    </submittedName>
</protein>
<name>A0A1M7YLQ7_9BACT</name>
<reference evidence="2 3" key="1">
    <citation type="submission" date="2016-12" db="EMBL/GenBank/DDBJ databases">
        <authorList>
            <person name="Song W.-J."/>
            <person name="Kurnit D.M."/>
        </authorList>
    </citation>
    <scope>NUCLEOTIDE SEQUENCE [LARGE SCALE GENOMIC DNA]</scope>
    <source>
        <strain evidence="2 3">DSM 18488</strain>
    </source>
</reference>
<sequence length="90" mass="10845">MRYRRSYEGSLYFFTVVTEQRQKLLTLPDNINRLREAFRRGIHAHRFDLDAVVILPDHLHCLWCLPENDYDYSGRWARIKRYFSVPIGDG</sequence>
<evidence type="ECO:0000313" key="3">
    <source>
        <dbReference type="Proteomes" id="UP000184603"/>
    </source>
</evidence>
<evidence type="ECO:0000259" key="1">
    <source>
        <dbReference type="SMART" id="SM01321"/>
    </source>
</evidence>
<gene>
    <name evidence="2" type="ORF">SAMN02745220_05190</name>
</gene>
<dbReference type="NCBIfam" id="NF047646">
    <property type="entry name" value="REP_Tyr_transpos"/>
    <property type="match status" value="1"/>
</dbReference>
<dbReference type="InterPro" id="IPR052715">
    <property type="entry name" value="RAYT_transposase"/>
</dbReference>
<dbReference type="EMBL" id="FRFE01000061">
    <property type="protein sequence ID" value="SHO53537.1"/>
    <property type="molecule type" value="Genomic_DNA"/>
</dbReference>
<dbReference type="GO" id="GO:0004803">
    <property type="term" value="F:transposase activity"/>
    <property type="evidence" value="ECO:0007669"/>
    <property type="project" value="InterPro"/>
</dbReference>
<dbReference type="GO" id="GO:0043565">
    <property type="term" value="F:sequence-specific DNA binding"/>
    <property type="evidence" value="ECO:0007669"/>
    <property type="project" value="TreeGrafter"/>
</dbReference>
<organism evidence="2 3">
    <name type="scientific">Desulfopila aestuarii DSM 18488</name>
    <dbReference type="NCBI Taxonomy" id="1121416"/>
    <lineage>
        <taxon>Bacteria</taxon>
        <taxon>Pseudomonadati</taxon>
        <taxon>Thermodesulfobacteriota</taxon>
        <taxon>Desulfobulbia</taxon>
        <taxon>Desulfobulbales</taxon>
        <taxon>Desulfocapsaceae</taxon>
        <taxon>Desulfopila</taxon>
    </lineage>
</organism>
<dbReference type="STRING" id="1121416.SAMN02745220_05190"/>
<dbReference type="SUPFAM" id="SSF143422">
    <property type="entry name" value="Transposase IS200-like"/>
    <property type="match status" value="1"/>
</dbReference>
<dbReference type="Proteomes" id="UP000184603">
    <property type="component" value="Unassembled WGS sequence"/>
</dbReference>
<dbReference type="AlphaFoldDB" id="A0A1M7YLQ7"/>
<dbReference type="PANTHER" id="PTHR36966">
    <property type="entry name" value="REP-ASSOCIATED TYROSINE TRANSPOSASE"/>
    <property type="match status" value="1"/>
</dbReference>
<dbReference type="InterPro" id="IPR002686">
    <property type="entry name" value="Transposase_17"/>
</dbReference>
<evidence type="ECO:0000313" key="2">
    <source>
        <dbReference type="EMBL" id="SHO53537.1"/>
    </source>
</evidence>
<dbReference type="OrthoDB" id="9800147at2"/>
<dbReference type="RefSeq" id="WP_073617126.1">
    <property type="nucleotide sequence ID" value="NZ_FRFE01000061.1"/>
</dbReference>
<proteinExistence type="predicted"/>
<dbReference type="Gene3D" id="3.30.70.1290">
    <property type="entry name" value="Transposase IS200-like"/>
    <property type="match status" value="1"/>
</dbReference>
<dbReference type="PANTHER" id="PTHR36966:SF1">
    <property type="entry name" value="REP-ASSOCIATED TYROSINE TRANSPOSASE"/>
    <property type="match status" value="1"/>
</dbReference>
<feature type="domain" description="Transposase IS200-like" evidence="1">
    <location>
        <begin position="7"/>
        <end position="88"/>
    </location>
</feature>
<keyword evidence="3" id="KW-1185">Reference proteome</keyword>
<dbReference type="SMART" id="SM01321">
    <property type="entry name" value="Y1_Tnp"/>
    <property type="match status" value="1"/>
</dbReference>